<evidence type="ECO:0000256" key="7">
    <source>
        <dbReference type="RuleBase" id="RU362116"/>
    </source>
</evidence>
<dbReference type="InParanoid" id="Q0EYE8"/>
<evidence type="ECO:0000259" key="10">
    <source>
        <dbReference type="Pfam" id="PF22692"/>
    </source>
</evidence>
<dbReference type="PANTHER" id="PTHR30435">
    <property type="entry name" value="FLAGELLAR PROTEIN"/>
    <property type="match status" value="1"/>
</dbReference>
<comment type="subunit">
    <text evidence="7">The basal body constitutes a major portion of the flagellar organelle and consists of four rings (L,P,S, and M) mounted on a central rod. The rod consists of about 26 subunits of FlgG in the distal portion, and FlgB, FlgC and FlgF are thought to build up the proximal portion of the rod with about 6 subunits each.</text>
</comment>
<evidence type="ECO:0000313" key="12">
    <source>
        <dbReference type="Proteomes" id="UP000005297"/>
    </source>
</evidence>
<evidence type="ECO:0000256" key="2">
    <source>
        <dbReference type="ARBA" id="ARBA00009677"/>
    </source>
</evidence>
<evidence type="ECO:0000313" key="11">
    <source>
        <dbReference type="EMBL" id="EAU54244.1"/>
    </source>
</evidence>
<evidence type="ECO:0000256" key="4">
    <source>
        <dbReference type="ARBA" id="ARBA00023143"/>
    </source>
</evidence>
<dbReference type="SUPFAM" id="SSF117143">
    <property type="entry name" value="Flagellar hook protein flgE"/>
    <property type="match status" value="1"/>
</dbReference>
<keyword evidence="11" id="KW-0966">Cell projection</keyword>
<keyword evidence="11" id="KW-0969">Cilium</keyword>
<dbReference type="InterPro" id="IPR020013">
    <property type="entry name" value="Flagellar_FlgE/F/G"/>
</dbReference>
<feature type="domain" description="Flagellar basal body rod protein N-terminal" evidence="8">
    <location>
        <begin position="1"/>
        <end position="24"/>
    </location>
</feature>
<gene>
    <name evidence="11" type="ORF">SPV1_05769</name>
</gene>
<protein>
    <recommendedName>
        <fullName evidence="3 6">Flagellar basal-body rod protein FlgG</fullName>
    </recommendedName>
    <alternativeName>
        <fullName evidence="5 7">Distal rod protein</fullName>
    </alternativeName>
</protein>
<name>Q0EYE8_9PROT</name>
<evidence type="ECO:0000256" key="6">
    <source>
        <dbReference type="NCBIfam" id="TIGR02488"/>
    </source>
</evidence>
<dbReference type="InterPro" id="IPR010930">
    <property type="entry name" value="Flg_bb/hook_C_dom"/>
</dbReference>
<dbReference type="Pfam" id="PF00460">
    <property type="entry name" value="Flg_bb_rod"/>
    <property type="match status" value="1"/>
</dbReference>
<dbReference type="Pfam" id="PF06429">
    <property type="entry name" value="Flg_bbr_C"/>
    <property type="match status" value="1"/>
</dbReference>
<feature type="domain" description="Flagellar basal-body/hook protein C-terminal" evidence="9">
    <location>
        <begin position="205"/>
        <end position="248"/>
    </location>
</feature>
<evidence type="ECO:0000256" key="1">
    <source>
        <dbReference type="ARBA" id="ARBA00004117"/>
    </source>
</evidence>
<comment type="similarity">
    <text evidence="2 7">Belongs to the flagella basal body rod proteins family.</text>
</comment>
<dbReference type="AlphaFoldDB" id="Q0EYE8"/>
<dbReference type="InterPro" id="IPR037925">
    <property type="entry name" value="FlgE/F/G-like"/>
</dbReference>
<dbReference type="Pfam" id="PF22692">
    <property type="entry name" value="LlgE_F_G_D1"/>
    <property type="match status" value="1"/>
</dbReference>
<reference evidence="11 12" key="1">
    <citation type="submission" date="2006-09" db="EMBL/GenBank/DDBJ databases">
        <authorList>
            <person name="Emerson D."/>
            <person name="Ferriera S."/>
            <person name="Johnson J."/>
            <person name="Kravitz S."/>
            <person name="Halpern A."/>
            <person name="Remington K."/>
            <person name="Beeson K."/>
            <person name="Tran B."/>
            <person name="Rogers Y.-H."/>
            <person name="Friedman R."/>
            <person name="Venter J.C."/>
        </authorList>
    </citation>
    <scope>NUCLEOTIDE SEQUENCE [LARGE SCALE GENOMIC DNA]</scope>
    <source>
        <strain evidence="11 12">PV-1</strain>
    </source>
</reference>
<dbReference type="HOGENOM" id="CLU_013687_0_1_0"/>
<feature type="domain" description="Flagellar hook protein FlgE/F/G-like D1" evidence="10">
    <location>
        <begin position="87"/>
        <end position="149"/>
    </location>
</feature>
<dbReference type="NCBIfam" id="TIGR03506">
    <property type="entry name" value="FlgEFG_subfam"/>
    <property type="match status" value="2"/>
</dbReference>
<dbReference type="FunCoup" id="Q0EYE8">
    <property type="interactions" value="94"/>
</dbReference>
<keyword evidence="11" id="KW-0282">Flagellum</keyword>
<dbReference type="InterPro" id="IPR001444">
    <property type="entry name" value="Flag_bb_rod_N"/>
</dbReference>
<evidence type="ECO:0000259" key="9">
    <source>
        <dbReference type="Pfam" id="PF06429"/>
    </source>
</evidence>
<dbReference type="eggNOG" id="COG4786">
    <property type="taxonomic scope" value="Bacteria"/>
</dbReference>
<dbReference type="NCBIfam" id="TIGR02488">
    <property type="entry name" value="flgG_G_neg"/>
    <property type="match status" value="1"/>
</dbReference>
<sequence>MAAQSLNVDVISNNIANVNTNGFKRGRANFQDLMYQQIKAPGAEASAAGTQLPTGIQVGLGVRTASVDSIFSEGSFQQTNNPLDLTIQGRGFFQVQLANGETAYTRAGSFSLDATGQIVTQNGDVLQPGITIPADAQSIQIAQDGTVSVTQANATQTVLGQIQIADFLNPAGLAKLGGNLFQPSNASGTAVIGNPTENGLGSMTQGTLEMSNVSMVEEMVNLIAGQRAYEMNSKAIQASDEMLQTANNVKR</sequence>
<keyword evidence="12" id="KW-1185">Reference proteome</keyword>
<accession>Q0EYE8</accession>
<dbReference type="Proteomes" id="UP000005297">
    <property type="component" value="Unassembled WGS sequence"/>
</dbReference>
<organism evidence="11 12">
    <name type="scientific">Mariprofundus ferrooxydans PV-1</name>
    <dbReference type="NCBI Taxonomy" id="314345"/>
    <lineage>
        <taxon>Bacteria</taxon>
        <taxon>Pseudomonadati</taxon>
        <taxon>Pseudomonadota</taxon>
        <taxon>Candidatius Mariprofundia</taxon>
        <taxon>Mariprofundales</taxon>
        <taxon>Mariprofundaceae</taxon>
        <taxon>Mariprofundus</taxon>
    </lineage>
</organism>
<proteinExistence type="inferred from homology"/>
<comment type="subcellular location">
    <subcellularLocation>
        <location evidence="1 7">Bacterial flagellum basal body</location>
    </subcellularLocation>
</comment>
<evidence type="ECO:0000256" key="3">
    <source>
        <dbReference type="ARBA" id="ARBA00017948"/>
    </source>
</evidence>
<evidence type="ECO:0000259" key="8">
    <source>
        <dbReference type="Pfam" id="PF00460"/>
    </source>
</evidence>
<keyword evidence="4 7" id="KW-0975">Bacterial flagellum</keyword>
<dbReference type="GO" id="GO:0009426">
    <property type="term" value="C:bacterial-type flagellum basal body, distal rod"/>
    <property type="evidence" value="ECO:0007669"/>
    <property type="project" value="UniProtKB-UniRule"/>
</dbReference>
<dbReference type="EMBL" id="AATS01000010">
    <property type="protein sequence ID" value="EAU54244.1"/>
    <property type="molecule type" value="Genomic_DNA"/>
</dbReference>
<dbReference type="InterPro" id="IPR053967">
    <property type="entry name" value="LlgE_F_G-like_D1"/>
</dbReference>
<dbReference type="GO" id="GO:0071978">
    <property type="term" value="P:bacterial-type flagellum-dependent swarming motility"/>
    <property type="evidence" value="ECO:0007669"/>
    <property type="project" value="TreeGrafter"/>
</dbReference>
<comment type="caution">
    <text evidence="11">The sequence shown here is derived from an EMBL/GenBank/DDBJ whole genome shotgun (WGS) entry which is preliminary data.</text>
</comment>
<dbReference type="InterPro" id="IPR012834">
    <property type="entry name" value="FlgG_G_neg"/>
</dbReference>
<evidence type="ECO:0000256" key="5">
    <source>
        <dbReference type="ARBA" id="ARBA00032912"/>
    </source>
</evidence>
<dbReference type="PANTHER" id="PTHR30435:SF19">
    <property type="entry name" value="FLAGELLAR BASAL-BODY ROD PROTEIN FLGG"/>
    <property type="match status" value="1"/>
</dbReference>
<dbReference type="STRING" id="314344.AL013_06145"/>